<dbReference type="PANTHER" id="PTHR24372">
    <property type="entry name" value="GLYCOPROTEIN HORMONE RECEPTOR"/>
    <property type="match status" value="1"/>
</dbReference>
<keyword evidence="10" id="KW-0675">Receptor</keyword>
<evidence type="ECO:0000256" key="2">
    <source>
        <dbReference type="ARBA" id="ARBA00022475"/>
    </source>
</evidence>
<proteinExistence type="predicted"/>
<keyword evidence="11" id="KW-0807">Transducer</keyword>
<keyword evidence="2" id="KW-1003">Cell membrane</keyword>
<dbReference type="SUPFAM" id="SSF56436">
    <property type="entry name" value="C-type lectin-like"/>
    <property type="match status" value="1"/>
</dbReference>
<sequence length="1167" mass="134870">MFSITVTSKGKAMFSTILLICLCYVTDFSDTHRPMPLKDCQSRSKDVLFIIDCRSEVKEQIEVVQTAIFYLSKDRDDKNISHSFMSFSVTGLIQTNNLTEIQNVQPMCNKKLPINDIFNASALWFTSRKKPLVTISFITDTTEPPLSDDVKAIVQIQKKEKKVDRLFIIPDRDGDSKRVFHKVKFLYYYALSHDLNRNIVDIFARICKKMCKKLPATFTSGHFMTSYYHIADVYNMSYDQSVQYCAKRTNSYLVSLESSQEISFLFDYLNKSFAAKDFHKTDLRIHIGIVKHKESWSSGNPFVYLKNFSSNEECYFLNISSLEHIDLMDKTIESFMKNLISDTCSEIVQPSLVICECHDILSNPSSIHNISNAASSNKNVIFGSYLEDFVGGVQRYSMVYNYRDLQIVECVQNVSTGNNFFQLYVCSKKLNLNFNARESETKTISVSRLNGAKYVVFEHFDISDCMNYSKFKHNATIDMLHELSFNKEIDLFCDRRDKESQTSGKIFSMSNTKCGTKSFECDNSTEIFQCERQKTQVFHRCIKEYFHICEDNSHLQNCETFVCPKGFIKCPNSYCIFSSDVDDGYRDCPLGEDEFQMSNFLGFTKISFIFEEFCVEKLFDFTNEERNLFHCDLPCPMNYMCVSNKVYSKGKETEITESTFQVSSGLYNTSNLVYPLHFYQQMLPFFQMVELYAQDCRIQTFDYSFQYWNLLEVIVLDLSYNELISSNDMKSITSLSHLKVLNISHNQNLTIYQNFVFPTSLEIIDFSYTKTSTLKLNVFENVSFLKHLNLSNTLVSTFQDMGIPEYYKLETLYIENIEMTNISENFFRGLTINSELRASDYKLCCPQILNPNISAHKCHAPVDAISSCKHLVGDVLKRITIWTVGLITLVANGIVLVYRIGWNREIFKKAYELFVTGLGVSDFIMGMYLMLIAAVDIQYSDIYVLEDVKWRHSHWCHFAGFLSTLSSETSTFFICLITIDRFLKTTYPHGQHRFTKTGKYVSFTLVWLISFLLAAVPIVSKDWNIYSTNGLCLALPLITTDYDGWVFSFIVFVVLNFALFLFIVMGQILIFTNFNSKRSVHSIKRNSRRRLEDLSVARKLAFVALTDFMCWFPVALLGILSLSGYIFDREVYAWIAVFVLPINSALNPVIYTIPVIYKRFLSSKISF</sequence>
<dbReference type="InterPro" id="IPR036055">
    <property type="entry name" value="LDL_receptor-like_sf"/>
</dbReference>
<reference evidence="16" key="1">
    <citation type="submission" date="2025-08" db="UniProtKB">
        <authorList>
            <consortium name="RefSeq"/>
        </authorList>
    </citation>
    <scope>IDENTIFICATION</scope>
</reference>
<evidence type="ECO:0000256" key="13">
    <source>
        <dbReference type="SAM" id="SignalP"/>
    </source>
</evidence>
<evidence type="ECO:0000256" key="12">
    <source>
        <dbReference type="SAM" id="Phobius"/>
    </source>
</evidence>
<dbReference type="Gene3D" id="3.80.10.10">
    <property type="entry name" value="Ribonuclease Inhibitor"/>
    <property type="match status" value="1"/>
</dbReference>
<dbReference type="CDD" id="cd00112">
    <property type="entry name" value="LDLa"/>
    <property type="match status" value="1"/>
</dbReference>
<dbReference type="InterPro" id="IPR017452">
    <property type="entry name" value="GPCR_Rhodpsn_7TM"/>
</dbReference>
<dbReference type="AlphaFoldDB" id="A0A9W3AJZ9"/>
<feature type="transmembrane region" description="Helical" evidence="12">
    <location>
        <begin position="955"/>
        <end position="979"/>
    </location>
</feature>
<keyword evidence="13" id="KW-0732">Signal</keyword>
<name>A0A9W3AJZ9_BIOGL</name>
<dbReference type="PRINTS" id="PR00373">
    <property type="entry name" value="GLYCHORMONER"/>
</dbReference>
<protein>
    <submittedName>
        <fullName evidence="16">G-protein coupled receptor GRL101-like</fullName>
    </submittedName>
</protein>
<dbReference type="Pfam" id="PF00001">
    <property type="entry name" value="7tm_1"/>
    <property type="match status" value="1"/>
</dbReference>
<dbReference type="OrthoDB" id="10035376at2759"/>
<keyword evidence="5" id="KW-0677">Repeat</keyword>
<evidence type="ECO:0000313" key="15">
    <source>
        <dbReference type="Proteomes" id="UP001165740"/>
    </source>
</evidence>
<comment type="subcellular location">
    <subcellularLocation>
        <location evidence="1">Cell membrane</location>
        <topology evidence="1">Multi-pass membrane protein</topology>
    </subcellularLocation>
</comment>
<feature type="signal peptide" evidence="13">
    <location>
        <begin position="1"/>
        <end position="31"/>
    </location>
</feature>
<feature type="transmembrane region" description="Helical" evidence="12">
    <location>
        <begin position="879"/>
        <end position="901"/>
    </location>
</feature>
<dbReference type="InterPro" id="IPR016186">
    <property type="entry name" value="C-type_lectin-like/link_sf"/>
</dbReference>
<dbReference type="InterPro" id="IPR032675">
    <property type="entry name" value="LRR_dom_sf"/>
</dbReference>
<dbReference type="Gene3D" id="1.20.1070.10">
    <property type="entry name" value="Rhodopsin 7-helix transmembrane proteins"/>
    <property type="match status" value="1"/>
</dbReference>
<dbReference type="Gene3D" id="4.10.400.10">
    <property type="entry name" value="Low-density Lipoprotein Receptor"/>
    <property type="match status" value="1"/>
</dbReference>
<dbReference type="SUPFAM" id="SSF81321">
    <property type="entry name" value="Family A G protein-coupled receptor-like"/>
    <property type="match status" value="1"/>
</dbReference>
<evidence type="ECO:0000256" key="7">
    <source>
        <dbReference type="ARBA" id="ARBA00023040"/>
    </source>
</evidence>
<feature type="transmembrane region" description="Helical" evidence="12">
    <location>
        <begin position="1132"/>
        <end position="1157"/>
    </location>
</feature>
<dbReference type="PROSITE" id="PS50262">
    <property type="entry name" value="G_PROTEIN_RECEP_F1_2"/>
    <property type="match status" value="1"/>
</dbReference>
<dbReference type="GO" id="GO:0008528">
    <property type="term" value="F:G protein-coupled peptide receptor activity"/>
    <property type="evidence" value="ECO:0007669"/>
    <property type="project" value="TreeGrafter"/>
</dbReference>
<dbReference type="InterPro" id="IPR000276">
    <property type="entry name" value="GPCR_Rhodpsn"/>
</dbReference>
<evidence type="ECO:0000256" key="9">
    <source>
        <dbReference type="ARBA" id="ARBA00023157"/>
    </source>
</evidence>
<dbReference type="SUPFAM" id="SSF52058">
    <property type="entry name" value="L domain-like"/>
    <property type="match status" value="1"/>
</dbReference>
<gene>
    <name evidence="16" type="primary">LOC129926589</name>
</gene>
<keyword evidence="7" id="KW-0297">G-protein coupled receptor</keyword>
<keyword evidence="3" id="KW-0433">Leucine-rich repeat</keyword>
<feature type="transmembrane region" description="Helical" evidence="12">
    <location>
        <begin position="913"/>
        <end position="935"/>
    </location>
</feature>
<feature type="domain" description="G-protein coupled receptors family 1 profile" evidence="14">
    <location>
        <begin position="891"/>
        <end position="1151"/>
    </location>
</feature>
<dbReference type="InterPro" id="IPR016187">
    <property type="entry name" value="CTDL_fold"/>
</dbReference>
<evidence type="ECO:0000256" key="4">
    <source>
        <dbReference type="ARBA" id="ARBA00022692"/>
    </source>
</evidence>
<dbReference type="Proteomes" id="UP001165740">
    <property type="component" value="Chromosome 6"/>
</dbReference>
<dbReference type="InterPro" id="IPR002131">
    <property type="entry name" value="Gphrmn_rcpt_fam"/>
</dbReference>
<evidence type="ECO:0000256" key="8">
    <source>
        <dbReference type="ARBA" id="ARBA00023136"/>
    </source>
</evidence>
<feature type="transmembrane region" description="Helical" evidence="12">
    <location>
        <begin position="1045"/>
        <end position="1075"/>
    </location>
</feature>
<dbReference type="GeneID" id="129926589"/>
<evidence type="ECO:0000313" key="16">
    <source>
        <dbReference type="RefSeq" id="XP_055887460.1"/>
    </source>
</evidence>
<keyword evidence="4 12" id="KW-0812">Transmembrane</keyword>
<keyword evidence="9" id="KW-1015">Disulfide bond</keyword>
<dbReference type="GO" id="GO:0007189">
    <property type="term" value="P:adenylate cyclase-activating G protein-coupled receptor signaling pathway"/>
    <property type="evidence" value="ECO:0007669"/>
    <property type="project" value="TreeGrafter"/>
</dbReference>
<dbReference type="PANTHER" id="PTHR24372:SF77">
    <property type="entry name" value="G-PROTEIN COUPLED RECEPTORS FAMILY 1 PROFILE DOMAIN-CONTAINING PROTEIN"/>
    <property type="match status" value="1"/>
</dbReference>
<dbReference type="SUPFAM" id="SSF57424">
    <property type="entry name" value="LDL receptor-like module"/>
    <property type="match status" value="1"/>
</dbReference>
<evidence type="ECO:0000256" key="3">
    <source>
        <dbReference type="ARBA" id="ARBA00022614"/>
    </source>
</evidence>
<evidence type="ECO:0000259" key="14">
    <source>
        <dbReference type="PROSITE" id="PS50262"/>
    </source>
</evidence>
<dbReference type="InterPro" id="IPR002172">
    <property type="entry name" value="LDrepeatLR_classA_rpt"/>
</dbReference>
<keyword evidence="8 12" id="KW-0472">Membrane</keyword>
<evidence type="ECO:0000256" key="11">
    <source>
        <dbReference type="ARBA" id="ARBA00023224"/>
    </source>
</evidence>
<dbReference type="GO" id="GO:0005886">
    <property type="term" value="C:plasma membrane"/>
    <property type="evidence" value="ECO:0007669"/>
    <property type="project" value="UniProtKB-SubCell"/>
</dbReference>
<feature type="chain" id="PRO_5040895201" evidence="13">
    <location>
        <begin position="32"/>
        <end position="1167"/>
    </location>
</feature>
<keyword evidence="6 12" id="KW-1133">Transmembrane helix</keyword>
<dbReference type="GO" id="GO:0016500">
    <property type="term" value="F:protein-hormone receptor activity"/>
    <property type="evidence" value="ECO:0007669"/>
    <property type="project" value="InterPro"/>
</dbReference>
<feature type="transmembrane region" description="Helical" evidence="12">
    <location>
        <begin position="1096"/>
        <end position="1120"/>
    </location>
</feature>
<evidence type="ECO:0000256" key="1">
    <source>
        <dbReference type="ARBA" id="ARBA00004651"/>
    </source>
</evidence>
<keyword evidence="15" id="KW-1185">Reference proteome</keyword>
<evidence type="ECO:0000256" key="5">
    <source>
        <dbReference type="ARBA" id="ARBA00022737"/>
    </source>
</evidence>
<dbReference type="RefSeq" id="XP_055887460.1">
    <property type="nucleotide sequence ID" value="XM_056031485.1"/>
</dbReference>
<evidence type="ECO:0000256" key="6">
    <source>
        <dbReference type="ARBA" id="ARBA00022989"/>
    </source>
</evidence>
<accession>A0A9W3AJZ9</accession>
<dbReference type="Gene3D" id="3.10.100.10">
    <property type="entry name" value="Mannose-Binding Protein A, subunit A"/>
    <property type="match status" value="1"/>
</dbReference>
<dbReference type="PRINTS" id="PR00237">
    <property type="entry name" value="GPCRRHODOPSN"/>
</dbReference>
<feature type="transmembrane region" description="Helical" evidence="12">
    <location>
        <begin position="1000"/>
        <end position="1019"/>
    </location>
</feature>
<dbReference type="GO" id="GO:0009755">
    <property type="term" value="P:hormone-mediated signaling pathway"/>
    <property type="evidence" value="ECO:0007669"/>
    <property type="project" value="TreeGrafter"/>
</dbReference>
<evidence type="ECO:0000256" key="10">
    <source>
        <dbReference type="ARBA" id="ARBA00023170"/>
    </source>
</evidence>
<organism evidence="15 16">
    <name type="scientific">Biomphalaria glabrata</name>
    <name type="common">Bloodfluke planorb</name>
    <name type="synonym">Freshwater snail</name>
    <dbReference type="NCBI Taxonomy" id="6526"/>
    <lineage>
        <taxon>Eukaryota</taxon>
        <taxon>Metazoa</taxon>
        <taxon>Spiralia</taxon>
        <taxon>Lophotrochozoa</taxon>
        <taxon>Mollusca</taxon>
        <taxon>Gastropoda</taxon>
        <taxon>Heterobranchia</taxon>
        <taxon>Euthyneura</taxon>
        <taxon>Panpulmonata</taxon>
        <taxon>Hygrophila</taxon>
        <taxon>Lymnaeoidea</taxon>
        <taxon>Planorbidae</taxon>
        <taxon>Biomphalaria</taxon>
    </lineage>
</organism>